<name>A0A316Z8W4_9BASI</name>
<dbReference type="GeneID" id="37270053"/>
<proteinExistence type="predicted"/>
<organism evidence="3 4">
    <name type="scientific">Tilletiopsis washingtonensis</name>
    <dbReference type="NCBI Taxonomy" id="58919"/>
    <lineage>
        <taxon>Eukaryota</taxon>
        <taxon>Fungi</taxon>
        <taxon>Dikarya</taxon>
        <taxon>Basidiomycota</taxon>
        <taxon>Ustilaginomycotina</taxon>
        <taxon>Exobasidiomycetes</taxon>
        <taxon>Entylomatales</taxon>
        <taxon>Entylomatales incertae sedis</taxon>
        <taxon>Tilletiopsis</taxon>
    </lineage>
</organism>
<dbReference type="OrthoDB" id="2553651at2759"/>
<keyword evidence="2" id="KW-0812">Transmembrane</keyword>
<keyword evidence="2" id="KW-0472">Membrane</keyword>
<feature type="region of interest" description="Disordered" evidence="1">
    <location>
        <begin position="1"/>
        <end position="128"/>
    </location>
</feature>
<feature type="transmembrane region" description="Helical" evidence="2">
    <location>
        <begin position="148"/>
        <end position="170"/>
    </location>
</feature>
<dbReference type="Proteomes" id="UP000245946">
    <property type="component" value="Unassembled WGS sequence"/>
</dbReference>
<gene>
    <name evidence="3" type="ORF">FA09DRAFT_330199</name>
</gene>
<feature type="transmembrane region" description="Helical" evidence="2">
    <location>
        <begin position="182"/>
        <end position="202"/>
    </location>
</feature>
<evidence type="ECO:0008006" key="5">
    <source>
        <dbReference type="Google" id="ProtNLM"/>
    </source>
</evidence>
<dbReference type="AlphaFoldDB" id="A0A316Z8W4"/>
<protein>
    <recommendedName>
        <fullName evidence="5">Mitochondrial outer membrane protein OM14 C-terminal domain-containing protein</fullName>
    </recommendedName>
</protein>
<keyword evidence="4" id="KW-1185">Reference proteome</keyword>
<dbReference type="EMBL" id="KZ819293">
    <property type="protein sequence ID" value="PWN98039.1"/>
    <property type="molecule type" value="Genomic_DNA"/>
</dbReference>
<evidence type="ECO:0000256" key="1">
    <source>
        <dbReference type="SAM" id="MobiDB-lite"/>
    </source>
</evidence>
<reference evidence="3 4" key="1">
    <citation type="journal article" date="2018" name="Mol. Biol. Evol.">
        <title>Broad Genomic Sampling Reveals a Smut Pathogenic Ancestry of the Fungal Clade Ustilaginomycotina.</title>
        <authorList>
            <person name="Kijpornyongpan T."/>
            <person name="Mondo S.J."/>
            <person name="Barry K."/>
            <person name="Sandor L."/>
            <person name="Lee J."/>
            <person name="Lipzen A."/>
            <person name="Pangilinan J."/>
            <person name="LaButti K."/>
            <person name="Hainaut M."/>
            <person name="Henrissat B."/>
            <person name="Grigoriev I.V."/>
            <person name="Spatafora J.W."/>
            <person name="Aime M.C."/>
        </authorList>
    </citation>
    <scope>NUCLEOTIDE SEQUENCE [LARGE SCALE GENOMIC DNA]</scope>
    <source>
        <strain evidence="3 4">MCA 4186</strain>
    </source>
</reference>
<accession>A0A316Z8W4</accession>
<dbReference type="STRING" id="58919.A0A316Z8W4"/>
<evidence type="ECO:0000256" key="2">
    <source>
        <dbReference type="SAM" id="Phobius"/>
    </source>
</evidence>
<keyword evidence="2" id="KW-1133">Transmembrane helix</keyword>
<evidence type="ECO:0000313" key="3">
    <source>
        <dbReference type="EMBL" id="PWN98039.1"/>
    </source>
</evidence>
<dbReference type="RefSeq" id="XP_025598318.1">
    <property type="nucleotide sequence ID" value="XM_025742509.1"/>
</dbReference>
<evidence type="ECO:0000313" key="4">
    <source>
        <dbReference type="Proteomes" id="UP000245946"/>
    </source>
</evidence>
<feature type="compositionally biased region" description="Basic and acidic residues" evidence="1">
    <location>
        <begin position="68"/>
        <end position="128"/>
    </location>
</feature>
<sequence length="212" mass="22702">MSYADVAAHNAPPASQQPRPDPSLVEGSHGNTAGITQHPDVNTGKVNVVPAGSDLEHLSTETGEEFEAAEKRTKAEVERLQAEAKKHLEQGTEEGKRLADKASKEAKDLLGRAEEQAKKAEKKISRAADKAGKEASDFWQKFSSNPEYWASTLGAVNAALLIGGGVWVYANRDQARSWDRRIVSGVGVGILSLLGLQSYAASEAALKQKGKK</sequence>